<evidence type="ECO:0000313" key="5">
    <source>
        <dbReference type="Proteomes" id="UP001055307"/>
    </source>
</evidence>
<dbReference type="PANTHER" id="PTHR48081">
    <property type="entry name" value="AB HYDROLASE SUPERFAMILY PROTEIN C4A8.06C"/>
    <property type="match status" value="1"/>
</dbReference>
<dbReference type="EMBL" id="BPQF01000007">
    <property type="protein sequence ID" value="GJD38970.1"/>
    <property type="molecule type" value="Genomic_DNA"/>
</dbReference>
<dbReference type="Gene3D" id="3.40.50.1820">
    <property type="entry name" value="alpha/beta hydrolase"/>
    <property type="match status" value="1"/>
</dbReference>
<dbReference type="InterPro" id="IPR029058">
    <property type="entry name" value="AB_hydrolase_fold"/>
</dbReference>
<proteinExistence type="inferred from homology"/>
<organism evidence="4 5">
    <name type="scientific">Methylobacterium bullatum</name>
    <dbReference type="NCBI Taxonomy" id="570505"/>
    <lineage>
        <taxon>Bacteria</taxon>
        <taxon>Pseudomonadati</taxon>
        <taxon>Pseudomonadota</taxon>
        <taxon>Alphaproteobacteria</taxon>
        <taxon>Hyphomicrobiales</taxon>
        <taxon>Methylobacteriaceae</taxon>
        <taxon>Methylobacterium</taxon>
    </lineage>
</organism>
<reference evidence="4" key="1">
    <citation type="journal article" date="2016" name="Front. Microbiol.">
        <title>Genome Sequence of the Piezophilic, Mesophilic Sulfate-Reducing Bacterium Desulfovibrio indicus J2T.</title>
        <authorList>
            <person name="Cao J."/>
            <person name="Maignien L."/>
            <person name="Shao Z."/>
            <person name="Alain K."/>
            <person name="Jebbar M."/>
        </authorList>
    </citation>
    <scope>NUCLEOTIDE SEQUENCE</scope>
    <source>
        <strain evidence="4">DSM 21893</strain>
    </source>
</reference>
<dbReference type="GO" id="GO:0004806">
    <property type="term" value="F:triacylglycerol lipase activity"/>
    <property type="evidence" value="ECO:0007669"/>
    <property type="project" value="TreeGrafter"/>
</dbReference>
<evidence type="ECO:0000313" key="4">
    <source>
        <dbReference type="EMBL" id="GJD38970.1"/>
    </source>
</evidence>
<evidence type="ECO:0000256" key="2">
    <source>
        <dbReference type="ARBA" id="ARBA00022801"/>
    </source>
</evidence>
<dbReference type="SUPFAM" id="SSF53474">
    <property type="entry name" value="alpha/beta-Hydrolases"/>
    <property type="match status" value="1"/>
</dbReference>
<dbReference type="RefSeq" id="WP_192215396.1">
    <property type="nucleotide sequence ID" value="NZ_BPQF01000007.1"/>
</dbReference>
<accession>A0AAV4Z4U7</accession>
<dbReference type="InterPro" id="IPR002168">
    <property type="entry name" value="Lipase_GDXG_HIS_AS"/>
</dbReference>
<dbReference type="InterPro" id="IPR013094">
    <property type="entry name" value="AB_hydrolase_3"/>
</dbReference>
<dbReference type="PANTHER" id="PTHR48081:SF30">
    <property type="entry name" value="ACETYL-HYDROLASE LIPR-RELATED"/>
    <property type="match status" value="1"/>
</dbReference>
<dbReference type="PROSITE" id="PS01173">
    <property type="entry name" value="LIPASE_GDXG_HIS"/>
    <property type="match status" value="1"/>
</dbReference>
<sequence length="306" mass="32230">MAGTEIDAVRDLLAASPRSSNLAERRERLDGFGAHYPVPHDVTVVPVDASGVAAEWTLSPEADPARVVLFLHGGGYVSGSLNSHRHMMAETGRAAGARTLALDYRLAPEHPFPAALDDALAGYRFLLDSGVSPGNIVLSGESAGGGLALATALSLRDAGLPLPRCLWLTSPWVDLEMTGDSMDTEAAVDPLIQREYLTELAEAYCAGTNAATPLISPLHADLGGLPPMLIQVGSAETLLDDSLRLAGVAASADVAVTLQVWPHMIHAWHMFYPQLAEGRRSLASAGAFIRAHLGDGAAVRHPTIWA</sequence>
<comment type="similarity">
    <text evidence="1">Belongs to the 'GDXG' lipolytic enzyme family.</text>
</comment>
<comment type="caution">
    <text evidence="4">The sequence shown here is derived from an EMBL/GenBank/DDBJ whole genome shotgun (WGS) entry which is preliminary data.</text>
</comment>
<evidence type="ECO:0000259" key="3">
    <source>
        <dbReference type="Pfam" id="PF07859"/>
    </source>
</evidence>
<feature type="domain" description="Alpha/beta hydrolase fold-3" evidence="3">
    <location>
        <begin position="68"/>
        <end position="270"/>
    </location>
</feature>
<dbReference type="Pfam" id="PF07859">
    <property type="entry name" value="Abhydrolase_3"/>
    <property type="match status" value="1"/>
</dbReference>
<dbReference type="AlphaFoldDB" id="A0AAV4Z4U7"/>
<evidence type="ECO:0000256" key="1">
    <source>
        <dbReference type="ARBA" id="ARBA00010515"/>
    </source>
</evidence>
<reference evidence="4" key="2">
    <citation type="submission" date="2021-08" db="EMBL/GenBank/DDBJ databases">
        <authorList>
            <person name="Tani A."/>
            <person name="Ola A."/>
            <person name="Ogura Y."/>
            <person name="Katsura K."/>
            <person name="Hayashi T."/>
        </authorList>
    </citation>
    <scope>NUCLEOTIDE SEQUENCE</scope>
    <source>
        <strain evidence="4">DSM 21893</strain>
    </source>
</reference>
<gene>
    <name evidence="4" type="primary">mlhB</name>
    <name evidence="4" type="ORF">OICFNHDK_1422</name>
</gene>
<name>A0AAV4Z4U7_9HYPH</name>
<keyword evidence="5" id="KW-1185">Reference proteome</keyword>
<dbReference type="InterPro" id="IPR050300">
    <property type="entry name" value="GDXG_lipolytic_enzyme"/>
</dbReference>
<dbReference type="Proteomes" id="UP001055307">
    <property type="component" value="Unassembled WGS sequence"/>
</dbReference>
<protein>
    <submittedName>
        <fullName evidence="4">Monoterpene epsilon-lactone hydrolase</fullName>
    </submittedName>
</protein>
<keyword evidence="2 4" id="KW-0378">Hydrolase</keyword>